<dbReference type="PANTHER" id="PTHR31845">
    <property type="entry name" value="FINGER DOMAIN PROTEIN, PUTATIVE-RELATED"/>
    <property type="match status" value="1"/>
</dbReference>
<keyword evidence="3" id="KW-0238">DNA-binding</keyword>
<evidence type="ECO:0000256" key="5">
    <source>
        <dbReference type="ARBA" id="ARBA00023242"/>
    </source>
</evidence>
<evidence type="ECO:0000313" key="9">
    <source>
        <dbReference type="Proteomes" id="UP000192596"/>
    </source>
</evidence>
<dbReference type="AlphaFoldDB" id="A0A1V8S8V1"/>
<comment type="caution">
    <text evidence="8">The sequence shown here is derived from an EMBL/GenBank/DDBJ whole genome shotgun (WGS) entry which is preliminary data.</text>
</comment>
<feature type="region of interest" description="Disordered" evidence="6">
    <location>
        <begin position="29"/>
        <end position="50"/>
    </location>
</feature>
<dbReference type="GO" id="GO:0006351">
    <property type="term" value="P:DNA-templated transcription"/>
    <property type="evidence" value="ECO:0007669"/>
    <property type="project" value="InterPro"/>
</dbReference>
<keyword evidence="9" id="KW-1185">Reference proteome</keyword>
<dbReference type="GO" id="GO:0008270">
    <property type="term" value="F:zinc ion binding"/>
    <property type="evidence" value="ECO:0007669"/>
    <property type="project" value="InterPro"/>
</dbReference>
<dbReference type="EMBL" id="NAJO01000093">
    <property type="protein sequence ID" value="OQN95469.1"/>
    <property type="molecule type" value="Genomic_DNA"/>
</dbReference>
<dbReference type="Proteomes" id="UP000192596">
    <property type="component" value="Unassembled WGS sequence"/>
</dbReference>
<organism evidence="8 9">
    <name type="scientific">Cryoendolithus antarcticus</name>
    <dbReference type="NCBI Taxonomy" id="1507870"/>
    <lineage>
        <taxon>Eukaryota</taxon>
        <taxon>Fungi</taxon>
        <taxon>Dikarya</taxon>
        <taxon>Ascomycota</taxon>
        <taxon>Pezizomycotina</taxon>
        <taxon>Dothideomycetes</taxon>
        <taxon>Dothideomycetidae</taxon>
        <taxon>Cladosporiales</taxon>
        <taxon>Cladosporiaceae</taxon>
        <taxon>Cryoendolithus</taxon>
    </lineage>
</organism>
<evidence type="ECO:0000259" key="7">
    <source>
        <dbReference type="Pfam" id="PF04082"/>
    </source>
</evidence>
<sequence length="479" mass="53678">MQKRKQRKRTDTRVRELEEQMNAMRVLLKEKNEVGQPGGESSVTATSRTPMLARVAEVNPTNADSMHGAGQSIYEPILLDQRRSDAGIDSQWPASAASRSDGTVQDQRADIIDRGIISMATARHLLLRYRTDLYPHFPVVYIPSSSSAEELRTIKPTLFLAIMAATSGVDNADLATKLDWEVLQEYARRTVVNSEKTVELVQSLMISAVWYQPPSRFVQLKYYEYIHMASAMAMDIGICTRPSHTKRNRFPAESVGNVHPTEDAANPDLSMSSRSTKNQLSSDSIECRRIFVACYGICAAVAFSLRRPAMMRMTTYTRESLDLLDVSPRAVPGDRVLVSWVRIVAISEEIRDAFSYEDFGGMASILGPTTQRLIKAFDLRIQEWRSLVTQIGRPPCLETMYHTIRLFLHELVLHVDYSPEDFKAPYQMGPLQPCDIISALPTKVGVESIGILTESSHALLEMLLSLDPATARALPVFSY</sequence>
<accession>A0A1V8S8V1</accession>
<gene>
    <name evidence="8" type="ORF">B0A48_18316</name>
</gene>
<dbReference type="GO" id="GO:0005634">
    <property type="term" value="C:nucleus"/>
    <property type="evidence" value="ECO:0007669"/>
    <property type="project" value="UniProtKB-SubCell"/>
</dbReference>
<dbReference type="InterPro" id="IPR007219">
    <property type="entry name" value="XnlR_reg_dom"/>
</dbReference>
<name>A0A1V8S8V1_9PEZI</name>
<dbReference type="GO" id="GO:0000976">
    <property type="term" value="F:transcription cis-regulatory region binding"/>
    <property type="evidence" value="ECO:0007669"/>
    <property type="project" value="TreeGrafter"/>
</dbReference>
<protein>
    <recommendedName>
        <fullName evidence="7">Xylanolytic transcriptional activator regulatory domain-containing protein</fullName>
    </recommendedName>
</protein>
<proteinExistence type="predicted"/>
<comment type="subcellular location">
    <subcellularLocation>
        <location evidence="1">Nucleus</location>
    </subcellularLocation>
</comment>
<evidence type="ECO:0000256" key="4">
    <source>
        <dbReference type="ARBA" id="ARBA00023163"/>
    </source>
</evidence>
<evidence type="ECO:0000256" key="6">
    <source>
        <dbReference type="SAM" id="MobiDB-lite"/>
    </source>
</evidence>
<keyword evidence="4" id="KW-0804">Transcription</keyword>
<feature type="compositionally biased region" description="Polar residues" evidence="6">
    <location>
        <begin position="39"/>
        <end position="49"/>
    </location>
</feature>
<dbReference type="InParanoid" id="A0A1V8S8V1"/>
<dbReference type="Pfam" id="PF04082">
    <property type="entry name" value="Fungal_trans"/>
    <property type="match status" value="1"/>
</dbReference>
<reference evidence="9" key="1">
    <citation type="submission" date="2017-03" db="EMBL/GenBank/DDBJ databases">
        <title>Genomes of endolithic fungi from Antarctica.</title>
        <authorList>
            <person name="Coleine C."/>
            <person name="Masonjones S."/>
            <person name="Stajich J.E."/>
        </authorList>
    </citation>
    <scope>NUCLEOTIDE SEQUENCE [LARGE SCALE GENOMIC DNA]</scope>
    <source>
        <strain evidence="9">CCFEE 5527</strain>
    </source>
</reference>
<evidence type="ECO:0000256" key="2">
    <source>
        <dbReference type="ARBA" id="ARBA00023015"/>
    </source>
</evidence>
<dbReference type="CDD" id="cd12148">
    <property type="entry name" value="fungal_TF_MHR"/>
    <property type="match status" value="1"/>
</dbReference>
<feature type="region of interest" description="Disordered" evidence="6">
    <location>
        <begin position="249"/>
        <end position="277"/>
    </location>
</feature>
<dbReference type="InterPro" id="IPR051089">
    <property type="entry name" value="prtT"/>
</dbReference>
<dbReference type="STRING" id="1507870.A0A1V8S8V1"/>
<feature type="non-terminal residue" evidence="8">
    <location>
        <position position="479"/>
    </location>
</feature>
<keyword evidence="2" id="KW-0805">Transcription regulation</keyword>
<dbReference type="PANTHER" id="PTHR31845:SF39">
    <property type="entry name" value="TRANSCRIPTION FACTOR PBCR-RELATED"/>
    <property type="match status" value="1"/>
</dbReference>
<dbReference type="GO" id="GO:0000981">
    <property type="term" value="F:DNA-binding transcription factor activity, RNA polymerase II-specific"/>
    <property type="evidence" value="ECO:0007669"/>
    <property type="project" value="TreeGrafter"/>
</dbReference>
<evidence type="ECO:0000313" key="8">
    <source>
        <dbReference type="EMBL" id="OQN95469.1"/>
    </source>
</evidence>
<dbReference type="FunCoup" id="A0A1V8S8V1">
    <property type="interactions" value="318"/>
</dbReference>
<feature type="domain" description="Xylanolytic transcriptional activator regulatory" evidence="7">
    <location>
        <begin position="128"/>
        <end position="311"/>
    </location>
</feature>
<evidence type="ECO:0000256" key="3">
    <source>
        <dbReference type="ARBA" id="ARBA00023125"/>
    </source>
</evidence>
<dbReference type="OrthoDB" id="5226580at2759"/>
<keyword evidence="5" id="KW-0539">Nucleus</keyword>
<evidence type="ECO:0000256" key="1">
    <source>
        <dbReference type="ARBA" id="ARBA00004123"/>
    </source>
</evidence>